<protein>
    <submittedName>
        <fullName evidence="8">Bifunctional protein-serine/threonine kinase/phosphatase</fullName>
    </submittedName>
</protein>
<keyword evidence="3 8" id="KW-0418">Kinase</keyword>
<dbReference type="InterPro" id="IPR011009">
    <property type="entry name" value="Kinase-like_dom_sf"/>
</dbReference>
<dbReference type="GO" id="GO:0016301">
    <property type="term" value="F:kinase activity"/>
    <property type="evidence" value="ECO:0007669"/>
    <property type="project" value="UniProtKB-KW"/>
</dbReference>
<keyword evidence="5" id="KW-1133">Transmembrane helix</keyword>
<accession>A0ABX8WK25</accession>
<dbReference type="SMART" id="SM00331">
    <property type="entry name" value="PP2C_SIG"/>
    <property type="match status" value="1"/>
</dbReference>
<dbReference type="Proteomes" id="UP000825799">
    <property type="component" value="Chromosome"/>
</dbReference>
<dbReference type="InterPro" id="IPR000719">
    <property type="entry name" value="Prot_kinase_dom"/>
</dbReference>
<proteinExistence type="predicted"/>
<dbReference type="InterPro" id="IPR036457">
    <property type="entry name" value="PPM-type-like_dom_sf"/>
</dbReference>
<dbReference type="CDD" id="cd14014">
    <property type="entry name" value="STKc_PknB_like"/>
    <property type="match status" value="1"/>
</dbReference>
<reference evidence="8 9" key="1">
    <citation type="submission" date="2021-08" db="EMBL/GenBank/DDBJ databases">
        <title>Devosia salina sp. nov., isolated from the South China Sea sediment.</title>
        <authorList>
            <person name="Zhou Z."/>
        </authorList>
    </citation>
    <scope>NUCLEOTIDE SEQUENCE [LARGE SCALE GENOMIC DNA]</scope>
    <source>
        <strain evidence="8 9">SCS-3</strain>
    </source>
</reference>
<evidence type="ECO:0000256" key="3">
    <source>
        <dbReference type="ARBA" id="ARBA00022777"/>
    </source>
</evidence>
<feature type="domain" description="PPM-type phosphatase" evidence="7">
    <location>
        <begin position="11"/>
        <end position="238"/>
    </location>
</feature>
<dbReference type="SUPFAM" id="SSF56112">
    <property type="entry name" value="Protein kinase-like (PK-like)"/>
    <property type="match status" value="1"/>
</dbReference>
<dbReference type="PANTHER" id="PTHR43289">
    <property type="entry name" value="MITOGEN-ACTIVATED PROTEIN KINASE KINASE KINASE 20-RELATED"/>
    <property type="match status" value="1"/>
</dbReference>
<keyword evidence="5" id="KW-0472">Membrane</keyword>
<evidence type="ECO:0000313" key="8">
    <source>
        <dbReference type="EMBL" id="QYO78987.1"/>
    </source>
</evidence>
<dbReference type="Gene3D" id="3.30.200.20">
    <property type="entry name" value="Phosphorylase Kinase, domain 1"/>
    <property type="match status" value="1"/>
</dbReference>
<dbReference type="InterPro" id="IPR001932">
    <property type="entry name" value="PPM-type_phosphatase-like_dom"/>
</dbReference>
<evidence type="ECO:0000256" key="5">
    <source>
        <dbReference type="SAM" id="Phobius"/>
    </source>
</evidence>
<feature type="transmembrane region" description="Helical" evidence="5">
    <location>
        <begin position="547"/>
        <end position="568"/>
    </location>
</feature>
<dbReference type="PROSITE" id="PS50011">
    <property type="entry name" value="PROTEIN_KINASE_DOM"/>
    <property type="match status" value="1"/>
</dbReference>
<dbReference type="SMART" id="SM00332">
    <property type="entry name" value="PP2Cc"/>
    <property type="match status" value="1"/>
</dbReference>
<dbReference type="Pfam" id="PF13672">
    <property type="entry name" value="PP2C_2"/>
    <property type="match status" value="1"/>
</dbReference>
<gene>
    <name evidence="8" type="ORF">K1X15_04765</name>
</gene>
<evidence type="ECO:0000313" key="9">
    <source>
        <dbReference type="Proteomes" id="UP000825799"/>
    </source>
</evidence>
<dbReference type="PROSITE" id="PS51746">
    <property type="entry name" value="PPM_2"/>
    <property type="match status" value="1"/>
</dbReference>
<dbReference type="PANTHER" id="PTHR43289:SF6">
    <property type="entry name" value="SERINE_THREONINE-PROTEIN KINASE NEKL-3"/>
    <property type="match status" value="1"/>
</dbReference>
<dbReference type="Gene3D" id="1.10.510.10">
    <property type="entry name" value="Transferase(Phosphotransferase) domain 1"/>
    <property type="match status" value="1"/>
</dbReference>
<dbReference type="PROSITE" id="PS00109">
    <property type="entry name" value="PROTEIN_KINASE_TYR"/>
    <property type="match status" value="1"/>
</dbReference>
<keyword evidence="2" id="KW-0547">Nucleotide-binding</keyword>
<feature type="domain" description="Protein kinase" evidence="6">
    <location>
        <begin position="271"/>
        <end position="532"/>
    </location>
</feature>
<evidence type="ECO:0000259" key="6">
    <source>
        <dbReference type="PROSITE" id="PS50011"/>
    </source>
</evidence>
<evidence type="ECO:0000256" key="1">
    <source>
        <dbReference type="ARBA" id="ARBA00022679"/>
    </source>
</evidence>
<dbReference type="EMBL" id="CP080590">
    <property type="protein sequence ID" value="QYO78987.1"/>
    <property type="molecule type" value="Genomic_DNA"/>
</dbReference>
<keyword evidence="5" id="KW-0812">Transmembrane</keyword>
<name>A0ABX8WK25_9HYPH</name>
<keyword evidence="4" id="KW-0067">ATP-binding</keyword>
<evidence type="ECO:0000259" key="7">
    <source>
        <dbReference type="PROSITE" id="PS51746"/>
    </source>
</evidence>
<sequence>MRLDPPALAVTIGQHSSAGGKPRNQDFHGALVQEGAALLHKGVALAIADGISPSPVSHIAAETAVKSFLTDYYCTSEAWTVKTAASRVITATNSWLAAQGAGIEERDHAFITTFSALVLKGRRGHIFHVGDSRVWRLSGETLEPLTQDHRSQLSGGSGYLARALGLEPSVEIDYRSLPLTPGDIFVLTTDGVHGALSPRDLASRLGGQANLDIAARDIVEAALAAGSDDNLTIQIVRIEDLPAADHLADLDDGQLLPPAPLPMLPALLDGYRIQRELHASSRSHVYLATEIDTGRRVAMKFPSADLKEDEAYLRRFAAEEWIARRIQSAHVLAAAPAPRDRKTLYTVTEYVEGQTLRQWMADHPAPPIETVRGLIEQIGAGLRAFHRKDMIHQDLRPENIMLDADGTARIIDFGAVRVAGVVEAMPRSDSDDILGTHQYAAPEYFAGQRGTERSDIYSLGAIAYELVTGELPYGAAVAQGRRLTYRPAFANRRDVPAWVDNALHKAVHPDPAKRYQAISEFLYDLRHPNPALPSLDHLPLAQRNPVLFWQSVSIVLGGACLALVWLLLHR</sequence>
<dbReference type="Gene3D" id="3.60.40.10">
    <property type="entry name" value="PPM-type phosphatase domain"/>
    <property type="match status" value="1"/>
</dbReference>
<organism evidence="8 9">
    <name type="scientific">Devosia salina</name>
    <dbReference type="NCBI Taxonomy" id="2860336"/>
    <lineage>
        <taxon>Bacteria</taxon>
        <taxon>Pseudomonadati</taxon>
        <taxon>Pseudomonadota</taxon>
        <taxon>Alphaproteobacteria</taxon>
        <taxon>Hyphomicrobiales</taxon>
        <taxon>Devosiaceae</taxon>
        <taxon>Devosia</taxon>
    </lineage>
</organism>
<dbReference type="Pfam" id="PF00069">
    <property type="entry name" value="Pkinase"/>
    <property type="match status" value="1"/>
</dbReference>
<dbReference type="CDD" id="cd00143">
    <property type="entry name" value="PP2Cc"/>
    <property type="match status" value="1"/>
</dbReference>
<evidence type="ECO:0000256" key="4">
    <source>
        <dbReference type="ARBA" id="ARBA00022840"/>
    </source>
</evidence>
<dbReference type="SUPFAM" id="SSF81606">
    <property type="entry name" value="PP2C-like"/>
    <property type="match status" value="1"/>
</dbReference>
<dbReference type="InterPro" id="IPR008266">
    <property type="entry name" value="Tyr_kinase_AS"/>
</dbReference>
<dbReference type="RefSeq" id="WP_220307438.1">
    <property type="nucleotide sequence ID" value="NZ_CP080590.1"/>
</dbReference>
<keyword evidence="9" id="KW-1185">Reference proteome</keyword>
<evidence type="ECO:0000256" key="2">
    <source>
        <dbReference type="ARBA" id="ARBA00022741"/>
    </source>
</evidence>
<keyword evidence="1" id="KW-0808">Transferase</keyword>